<proteinExistence type="predicted"/>
<sequence length="443" mass="49894">MSYSGTQTPSDEDHSQLFRFYPNCNGEYESIGLPAGGVQQPLMYHVVLTTEPDSDGGVKTYAYKVPETWIDQSLQYFLYPPPGFNVNGSKPWDWGEISYKKRRFTEKSWVEYDVVDVLTETGSVPFTEALTQMEVAQVQVEEDLQQYTRISQIVNLSENEESDSGSSESFKDHSSGRQQKLKLVPQNLNKVRVMNNKVVNFEETILNASSLLEMSPMQPKRSDMDHIQPDAILSALRGIRGEGVTCEAVMKDNMEHFKKVVKSQVSLPILVPEEISVLNAALCDMELSICLCCVQIQNLRTLGSKDKIAKAFLITIFSRSLCSKVQWKKRGKDLRIGIGHLINLVAVFGVGINKVLEMHKQPQLAVSAVVCAVQNARRYHGYEYAKSVTAAACSSTQIDELDDEEECHSRADKEKNMAIDRRMLELNKAILEYNPPKGSYQQK</sequence>
<gene>
    <name evidence="2" type="ORF">DAPPUDRAFT_328807</name>
</gene>
<evidence type="ECO:0000256" key="1">
    <source>
        <dbReference type="SAM" id="MobiDB-lite"/>
    </source>
</evidence>
<dbReference type="EMBL" id="GL732631">
    <property type="protein sequence ID" value="EFX69753.1"/>
    <property type="molecule type" value="Genomic_DNA"/>
</dbReference>
<dbReference type="KEGG" id="dpx:DAPPUDRAFT_328807"/>
<organism evidence="2 3">
    <name type="scientific">Daphnia pulex</name>
    <name type="common">Water flea</name>
    <dbReference type="NCBI Taxonomy" id="6669"/>
    <lineage>
        <taxon>Eukaryota</taxon>
        <taxon>Metazoa</taxon>
        <taxon>Ecdysozoa</taxon>
        <taxon>Arthropoda</taxon>
        <taxon>Crustacea</taxon>
        <taxon>Branchiopoda</taxon>
        <taxon>Diplostraca</taxon>
        <taxon>Cladocera</taxon>
        <taxon>Anomopoda</taxon>
        <taxon>Daphniidae</taxon>
        <taxon>Daphnia</taxon>
    </lineage>
</organism>
<dbReference type="InParanoid" id="E9HEU0"/>
<evidence type="ECO:0000313" key="3">
    <source>
        <dbReference type="Proteomes" id="UP000000305"/>
    </source>
</evidence>
<dbReference type="PhylomeDB" id="E9HEU0"/>
<feature type="region of interest" description="Disordered" evidence="1">
    <location>
        <begin position="156"/>
        <end position="178"/>
    </location>
</feature>
<dbReference type="HOGENOM" id="CLU_031497_0_0_1"/>
<keyword evidence="3" id="KW-1185">Reference proteome</keyword>
<evidence type="ECO:0000313" key="2">
    <source>
        <dbReference type="EMBL" id="EFX69753.1"/>
    </source>
</evidence>
<accession>E9HEU0</accession>
<dbReference type="OrthoDB" id="6376597at2759"/>
<reference evidence="2 3" key="1">
    <citation type="journal article" date="2011" name="Science">
        <title>The ecoresponsive genome of Daphnia pulex.</title>
        <authorList>
            <person name="Colbourne J.K."/>
            <person name="Pfrender M.E."/>
            <person name="Gilbert D."/>
            <person name="Thomas W.K."/>
            <person name="Tucker A."/>
            <person name="Oakley T.H."/>
            <person name="Tokishita S."/>
            <person name="Aerts A."/>
            <person name="Arnold G.J."/>
            <person name="Basu M.K."/>
            <person name="Bauer D.J."/>
            <person name="Caceres C.E."/>
            <person name="Carmel L."/>
            <person name="Casola C."/>
            <person name="Choi J.H."/>
            <person name="Detter J.C."/>
            <person name="Dong Q."/>
            <person name="Dusheyko S."/>
            <person name="Eads B.D."/>
            <person name="Frohlich T."/>
            <person name="Geiler-Samerotte K.A."/>
            <person name="Gerlach D."/>
            <person name="Hatcher P."/>
            <person name="Jogdeo S."/>
            <person name="Krijgsveld J."/>
            <person name="Kriventseva E.V."/>
            <person name="Kultz D."/>
            <person name="Laforsch C."/>
            <person name="Lindquist E."/>
            <person name="Lopez J."/>
            <person name="Manak J.R."/>
            <person name="Muller J."/>
            <person name="Pangilinan J."/>
            <person name="Patwardhan R.P."/>
            <person name="Pitluck S."/>
            <person name="Pritham E.J."/>
            <person name="Rechtsteiner A."/>
            <person name="Rho M."/>
            <person name="Rogozin I.B."/>
            <person name="Sakarya O."/>
            <person name="Salamov A."/>
            <person name="Schaack S."/>
            <person name="Shapiro H."/>
            <person name="Shiga Y."/>
            <person name="Skalitzky C."/>
            <person name="Smith Z."/>
            <person name="Souvorov A."/>
            <person name="Sung W."/>
            <person name="Tang Z."/>
            <person name="Tsuchiya D."/>
            <person name="Tu H."/>
            <person name="Vos H."/>
            <person name="Wang M."/>
            <person name="Wolf Y.I."/>
            <person name="Yamagata H."/>
            <person name="Yamada T."/>
            <person name="Ye Y."/>
            <person name="Shaw J.R."/>
            <person name="Andrews J."/>
            <person name="Crease T.J."/>
            <person name="Tang H."/>
            <person name="Lucas S.M."/>
            <person name="Robertson H.M."/>
            <person name="Bork P."/>
            <person name="Koonin E.V."/>
            <person name="Zdobnov E.M."/>
            <person name="Grigoriev I.V."/>
            <person name="Lynch M."/>
            <person name="Boore J.L."/>
        </authorList>
    </citation>
    <scope>NUCLEOTIDE SEQUENCE [LARGE SCALE GENOMIC DNA]</scope>
</reference>
<name>E9HEU0_DAPPU</name>
<protein>
    <submittedName>
        <fullName evidence="2">Uncharacterized protein</fullName>
    </submittedName>
</protein>
<dbReference type="Proteomes" id="UP000000305">
    <property type="component" value="Unassembled WGS sequence"/>
</dbReference>
<dbReference type="AlphaFoldDB" id="E9HEU0"/>